<sequence length="85" mass="9843">MISIYISTPYTKNIIVKLLIDLTKSPLHLRRHFFNITRNKIDVLDDISQCFIRRTIHINSPIGLPHSGRIIYAESFKAGCFDIID</sequence>
<comment type="caution">
    <text evidence="1">The sequence shown here is derived from an EMBL/GenBank/DDBJ whole genome shotgun (WGS) entry which is preliminary data.</text>
</comment>
<organism evidence="1 2">
    <name type="scientific">Agrobacterium deltaense NCPPB 1641</name>
    <dbReference type="NCBI Taxonomy" id="1183425"/>
    <lineage>
        <taxon>Bacteria</taxon>
        <taxon>Pseudomonadati</taxon>
        <taxon>Pseudomonadota</taxon>
        <taxon>Alphaproteobacteria</taxon>
        <taxon>Hyphomicrobiales</taxon>
        <taxon>Rhizobiaceae</taxon>
        <taxon>Rhizobium/Agrobacterium group</taxon>
        <taxon>Agrobacterium</taxon>
    </lineage>
</organism>
<protein>
    <submittedName>
        <fullName evidence="1">Uncharacterized protein</fullName>
    </submittedName>
</protein>
<reference evidence="1" key="1">
    <citation type="submission" date="2016-01" db="EMBL/GenBank/DDBJ databases">
        <authorList>
            <person name="Regsiter A."/>
            <person name="william w."/>
        </authorList>
    </citation>
    <scope>NUCLEOTIDE SEQUENCE</scope>
    <source>
        <strain evidence="1">NCPPB 1641</strain>
    </source>
</reference>
<dbReference type="Proteomes" id="UP000192140">
    <property type="component" value="Unassembled WGS sequence"/>
</dbReference>
<dbReference type="EMBL" id="FCNP01000035">
    <property type="protein sequence ID" value="CVI60997.1"/>
    <property type="molecule type" value="Genomic_DNA"/>
</dbReference>
<evidence type="ECO:0000313" key="1">
    <source>
        <dbReference type="EMBL" id="CVI60997.1"/>
    </source>
</evidence>
<gene>
    <name evidence="1" type="ORF">AGR7A_Lc140053</name>
</gene>
<accession>A0A1S7U358</accession>
<proteinExistence type="predicted"/>
<evidence type="ECO:0000313" key="2">
    <source>
        <dbReference type="Proteomes" id="UP000192140"/>
    </source>
</evidence>
<dbReference type="AlphaFoldDB" id="A0A1S7U358"/>
<name>A0A1S7U358_9HYPH</name>
<keyword evidence="2" id="KW-1185">Reference proteome</keyword>